<protein>
    <recommendedName>
        <fullName evidence="4">Gag-pol polyprotein</fullName>
    </recommendedName>
</protein>
<dbReference type="Proteomes" id="UP001187192">
    <property type="component" value="Unassembled WGS sequence"/>
</dbReference>
<evidence type="ECO:0000313" key="3">
    <source>
        <dbReference type="Proteomes" id="UP001187192"/>
    </source>
</evidence>
<name>A0AA88J9Q5_FICCA</name>
<keyword evidence="3" id="KW-1185">Reference proteome</keyword>
<evidence type="ECO:0000256" key="1">
    <source>
        <dbReference type="SAM" id="MobiDB-lite"/>
    </source>
</evidence>
<sequence length="198" mass="21860">MLPARVSRGITLKRRTTGGMRVIAMTIQCVHNVERNHEWGMRVIAMTIQCVHNVERNQELYPKGQTNNSGQNSKQFGKNKRKGNATGQVKIEGPSIAQGRLEAPEPQARIYAYTRGDAEAGTSHVVIGQISIATYDAIVLIDYGATHSFMSMAFAQKLGRDLNTIKLQDYDVILGMDLLIPKFLNQASIGNEGMQNVS</sequence>
<dbReference type="Pfam" id="PF08284">
    <property type="entry name" value="RVP_2"/>
    <property type="match status" value="1"/>
</dbReference>
<reference evidence="2" key="1">
    <citation type="submission" date="2023-07" db="EMBL/GenBank/DDBJ databases">
        <title>draft genome sequence of fig (Ficus carica).</title>
        <authorList>
            <person name="Takahashi T."/>
            <person name="Nishimura K."/>
        </authorList>
    </citation>
    <scope>NUCLEOTIDE SEQUENCE</scope>
</reference>
<feature type="compositionally biased region" description="Polar residues" evidence="1">
    <location>
        <begin position="64"/>
        <end position="76"/>
    </location>
</feature>
<dbReference type="AlphaFoldDB" id="A0AA88J9Q5"/>
<evidence type="ECO:0008006" key="4">
    <source>
        <dbReference type="Google" id="ProtNLM"/>
    </source>
</evidence>
<proteinExistence type="predicted"/>
<evidence type="ECO:0000313" key="2">
    <source>
        <dbReference type="EMBL" id="GMN66095.1"/>
    </source>
</evidence>
<gene>
    <name evidence="2" type="ORF">TIFTF001_035165</name>
</gene>
<feature type="region of interest" description="Disordered" evidence="1">
    <location>
        <begin position="61"/>
        <end position="86"/>
    </location>
</feature>
<comment type="caution">
    <text evidence="2">The sequence shown here is derived from an EMBL/GenBank/DDBJ whole genome shotgun (WGS) entry which is preliminary data.</text>
</comment>
<accession>A0AA88J9Q5</accession>
<organism evidence="2 3">
    <name type="scientific">Ficus carica</name>
    <name type="common">Common fig</name>
    <dbReference type="NCBI Taxonomy" id="3494"/>
    <lineage>
        <taxon>Eukaryota</taxon>
        <taxon>Viridiplantae</taxon>
        <taxon>Streptophyta</taxon>
        <taxon>Embryophyta</taxon>
        <taxon>Tracheophyta</taxon>
        <taxon>Spermatophyta</taxon>
        <taxon>Magnoliopsida</taxon>
        <taxon>eudicotyledons</taxon>
        <taxon>Gunneridae</taxon>
        <taxon>Pentapetalae</taxon>
        <taxon>rosids</taxon>
        <taxon>fabids</taxon>
        <taxon>Rosales</taxon>
        <taxon>Moraceae</taxon>
        <taxon>Ficeae</taxon>
        <taxon>Ficus</taxon>
    </lineage>
</organism>
<dbReference type="EMBL" id="BTGU01000287">
    <property type="protein sequence ID" value="GMN66095.1"/>
    <property type="molecule type" value="Genomic_DNA"/>
</dbReference>